<dbReference type="CDD" id="cd05374">
    <property type="entry name" value="17beta-HSD-like_SDR_c"/>
    <property type="match status" value="1"/>
</dbReference>
<dbReference type="InterPro" id="IPR020904">
    <property type="entry name" value="Sc_DH/Rdtase_CS"/>
</dbReference>
<dbReference type="GO" id="GO:0006654">
    <property type="term" value="P:phosphatidic acid biosynthetic process"/>
    <property type="evidence" value="ECO:0007669"/>
    <property type="project" value="TreeGrafter"/>
</dbReference>
<dbReference type="Pfam" id="PF00106">
    <property type="entry name" value="adh_short"/>
    <property type="match status" value="1"/>
</dbReference>
<dbReference type="GO" id="GO:0004806">
    <property type="term" value="F:triacylglycerol lipase activity"/>
    <property type="evidence" value="ECO:0007669"/>
    <property type="project" value="TreeGrafter"/>
</dbReference>
<dbReference type="Proteomes" id="UP001273166">
    <property type="component" value="Unassembled WGS sequence"/>
</dbReference>
<dbReference type="Gene3D" id="3.40.50.720">
    <property type="entry name" value="NAD(P)-binding Rossmann-like Domain"/>
    <property type="match status" value="1"/>
</dbReference>
<evidence type="ECO:0000256" key="1">
    <source>
        <dbReference type="ARBA" id="ARBA00006484"/>
    </source>
</evidence>
<dbReference type="EMBL" id="JAUDZG010000006">
    <property type="protein sequence ID" value="KAK3303781.1"/>
    <property type="molecule type" value="Genomic_DNA"/>
</dbReference>
<dbReference type="InterPro" id="IPR002347">
    <property type="entry name" value="SDR_fam"/>
</dbReference>
<accession>A0AAJ0LZU4</accession>
<dbReference type="PANTHER" id="PTHR44169:SF6">
    <property type="entry name" value="NADPH-DEPENDENT 1-ACYLDIHYDROXYACETONE PHOSPHATE REDUCTASE"/>
    <property type="match status" value="1"/>
</dbReference>
<dbReference type="PRINTS" id="PR00080">
    <property type="entry name" value="SDRFAMILY"/>
</dbReference>
<dbReference type="GO" id="GO:0019433">
    <property type="term" value="P:triglyceride catabolic process"/>
    <property type="evidence" value="ECO:0007669"/>
    <property type="project" value="TreeGrafter"/>
</dbReference>
<dbReference type="InterPro" id="IPR057326">
    <property type="entry name" value="KR_dom"/>
</dbReference>
<protein>
    <recommendedName>
        <fullName evidence="5">Ketoreductase domain-containing protein</fullName>
    </recommendedName>
</protein>
<evidence type="ECO:0000313" key="6">
    <source>
        <dbReference type="EMBL" id="KAK3303781.1"/>
    </source>
</evidence>
<keyword evidence="7" id="KW-1185">Reference proteome</keyword>
<evidence type="ECO:0000256" key="4">
    <source>
        <dbReference type="RuleBase" id="RU000363"/>
    </source>
</evidence>
<dbReference type="SUPFAM" id="SSF51735">
    <property type="entry name" value="NAD(P)-binding Rossmann-fold domains"/>
    <property type="match status" value="1"/>
</dbReference>
<dbReference type="RefSeq" id="XP_062719561.1">
    <property type="nucleotide sequence ID" value="XM_062863613.1"/>
</dbReference>
<evidence type="ECO:0000259" key="5">
    <source>
        <dbReference type="SMART" id="SM00822"/>
    </source>
</evidence>
<evidence type="ECO:0000256" key="3">
    <source>
        <dbReference type="ARBA" id="ARBA00023002"/>
    </source>
</evidence>
<proteinExistence type="inferred from homology"/>
<evidence type="ECO:0000313" key="7">
    <source>
        <dbReference type="Proteomes" id="UP001273166"/>
    </source>
</evidence>
<dbReference type="GO" id="GO:0005783">
    <property type="term" value="C:endoplasmic reticulum"/>
    <property type="evidence" value="ECO:0007669"/>
    <property type="project" value="TreeGrafter"/>
</dbReference>
<dbReference type="AlphaFoldDB" id="A0AAJ0LZU4"/>
<comment type="similarity">
    <text evidence="1 4">Belongs to the short-chain dehydrogenases/reductases (SDR) family.</text>
</comment>
<feature type="domain" description="Ketoreductase" evidence="5">
    <location>
        <begin position="6"/>
        <end position="181"/>
    </location>
</feature>
<evidence type="ECO:0000256" key="2">
    <source>
        <dbReference type="ARBA" id="ARBA00022857"/>
    </source>
</evidence>
<dbReference type="GO" id="GO:0000140">
    <property type="term" value="F:acylglycerone-phosphate reductase (NADP+) activity"/>
    <property type="evidence" value="ECO:0007669"/>
    <property type="project" value="TreeGrafter"/>
</dbReference>
<dbReference type="GO" id="GO:0005811">
    <property type="term" value="C:lipid droplet"/>
    <property type="evidence" value="ECO:0007669"/>
    <property type="project" value="TreeGrafter"/>
</dbReference>
<keyword evidence="2" id="KW-0521">NADP</keyword>
<dbReference type="GeneID" id="87882442"/>
<dbReference type="InterPro" id="IPR036291">
    <property type="entry name" value="NAD(P)-bd_dom_sf"/>
</dbReference>
<dbReference type="SMART" id="SM00822">
    <property type="entry name" value="PKS_KR"/>
    <property type="match status" value="1"/>
</dbReference>
<dbReference type="PROSITE" id="PS00061">
    <property type="entry name" value="ADH_SHORT"/>
    <property type="match status" value="1"/>
</dbReference>
<dbReference type="PANTHER" id="PTHR44169">
    <property type="entry name" value="NADPH-DEPENDENT 1-ACYLDIHYDROXYACETONE PHOSPHATE REDUCTASE"/>
    <property type="match status" value="1"/>
</dbReference>
<sequence length="284" mass="29834">MATPKKTVLITGCSAGGIGAALAHELAKQGHHVYATARNTAKIPAELSGLPNVTTFALDVASDASVREAAKTVAESGKALDVLINNAGYGYTMPLLDVDIAHAQQLHDTNLWGVLRCVQAFSDLLIASKGRIVNISSVGAVVNTPWIGTYASSKAALNSLSDTLRLELSPFGVTVVTIMVGTVATPFHANEPEVVLPPKSRYAAIRDTINRWAKGEAGPKGGPVEELARSVVPDIVGKEKRAQVWKGANAGAVKFVSRWVPSSMLDGMMSNGQGLDKLAKSLEK</sequence>
<reference evidence="6" key="2">
    <citation type="submission" date="2023-06" db="EMBL/GenBank/DDBJ databases">
        <authorList>
            <consortium name="Lawrence Berkeley National Laboratory"/>
            <person name="Mondo S.J."/>
            <person name="Hensen N."/>
            <person name="Bonometti L."/>
            <person name="Westerberg I."/>
            <person name="Brannstrom I.O."/>
            <person name="Guillou S."/>
            <person name="Cros-Aarteil S."/>
            <person name="Calhoun S."/>
            <person name="Haridas S."/>
            <person name="Kuo A."/>
            <person name="Pangilinan J."/>
            <person name="Riley R."/>
            <person name="Labutti K."/>
            <person name="Andreopoulos B."/>
            <person name="Lipzen A."/>
            <person name="Chen C."/>
            <person name="Yanf M."/>
            <person name="Daum C."/>
            <person name="Ng V."/>
            <person name="Clum A."/>
            <person name="Steindorff A."/>
            <person name="Ohm R."/>
            <person name="Martin F."/>
            <person name="Silar P."/>
            <person name="Natvig D."/>
            <person name="Lalanne C."/>
            <person name="Gautier V."/>
            <person name="Ament-Velasquez S.L."/>
            <person name="Kruys A."/>
            <person name="Hutchinson M.I."/>
            <person name="Powell A.J."/>
            <person name="Barry K."/>
            <person name="Miller A.N."/>
            <person name="Grigoriev I.V."/>
            <person name="Debuchy R."/>
            <person name="Gladieux P."/>
            <person name="Thoren M.H."/>
            <person name="Johannesson H."/>
        </authorList>
    </citation>
    <scope>NUCLEOTIDE SEQUENCE</scope>
    <source>
        <strain evidence="6">CBS 333.67</strain>
    </source>
</reference>
<reference evidence="6" key="1">
    <citation type="journal article" date="2023" name="Mol. Phylogenet. Evol.">
        <title>Genome-scale phylogeny and comparative genomics of the fungal order Sordariales.</title>
        <authorList>
            <person name="Hensen N."/>
            <person name="Bonometti L."/>
            <person name="Westerberg I."/>
            <person name="Brannstrom I.O."/>
            <person name="Guillou S."/>
            <person name="Cros-Aarteil S."/>
            <person name="Calhoun S."/>
            <person name="Haridas S."/>
            <person name="Kuo A."/>
            <person name="Mondo S."/>
            <person name="Pangilinan J."/>
            <person name="Riley R."/>
            <person name="LaButti K."/>
            <person name="Andreopoulos B."/>
            <person name="Lipzen A."/>
            <person name="Chen C."/>
            <person name="Yan M."/>
            <person name="Daum C."/>
            <person name="Ng V."/>
            <person name="Clum A."/>
            <person name="Steindorff A."/>
            <person name="Ohm R.A."/>
            <person name="Martin F."/>
            <person name="Silar P."/>
            <person name="Natvig D.O."/>
            <person name="Lalanne C."/>
            <person name="Gautier V."/>
            <person name="Ament-Velasquez S.L."/>
            <person name="Kruys A."/>
            <person name="Hutchinson M.I."/>
            <person name="Powell A.J."/>
            <person name="Barry K."/>
            <person name="Miller A.N."/>
            <person name="Grigoriev I.V."/>
            <person name="Debuchy R."/>
            <person name="Gladieux P."/>
            <person name="Hiltunen Thoren M."/>
            <person name="Johannesson H."/>
        </authorList>
    </citation>
    <scope>NUCLEOTIDE SEQUENCE</scope>
    <source>
        <strain evidence="6">CBS 333.67</strain>
    </source>
</reference>
<gene>
    <name evidence="6" type="ORF">B0T15DRAFT_283860</name>
</gene>
<keyword evidence="3" id="KW-0560">Oxidoreductase</keyword>
<organism evidence="6 7">
    <name type="scientific">Chaetomium strumarium</name>
    <dbReference type="NCBI Taxonomy" id="1170767"/>
    <lineage>
        <taxon>Eukaryota</taxon>
        <taxon>Fungi</taxon>
        <taxon>Dikarya</taxon>
        <taxon>Ascomycota</taxon>
        <taxon>Pezizomycotina</taxon>
        <taxon>Sordariomycetes</taxon>
        <taxon>Sordariomycetidae</taxon>
        <taxon>Sordariales</taxon>
        <taxon>Chaetomiaceae</taxon>
        <taxon>Chaetomium</taxon>
    </lineage>
</organism>
<dbReference type="PRINTS" id="PR00081">
    <property type="entry name" value="GDHRDH"/>
</dbReference>
<comment type="caution">
    <text evidence="6">The sequence shown here is derived from an EMBL/GenBank/DDBJ whole genome shotgun (WGS) entry which is preliminary data.</text>
</comment>
<name>A0AAJ0LZU4_9PEZI</name>